<dbReference type="Proteomes" id="UP000197065">
    <property type="component" value="Unassembled WGS sequence"/>
</dbReference>
<organism evidence="1 2">
    <name type="scientific">Arboricoccus pini</name>
    <dbReference type="NCBI Taxonomy" id="1963835"/>
    <lineage>
        <taxon>Bacteria</taxon>
        <taxon>Pseudomonadati</taxon>
        <taxon>Pseudomonadota</taxon>
        <taxon>Alphaproteobacteria</taxon>
        <taxon>Geminicoccales</taxon>
        <taxon>Geminicoccaceae</taxon>
        <taxon>Arboricoccus</taxon>
    </lineage>
</organism>
<dbReference type="RefSeq" id="WP_088562098.1">
    <property type="nucleotide sequence ID" value="NZ_FYEH01000010.1"/>
</dbReference>
<evidence type="ECO:0000313" key="2">
    <source>
        <dbReference type="Proteomes" id="UP000197065"/>
    </source>
</evidence>
<proteinExistence type="predicted"/>
<keyword evidence="2" id="KW-1185">Reference proteome</keyword>
<accession>A0A212RK96</accession>
<dbReference type="AlphaFoldDB" id="A0A212RK96"/>
<gene>
    <name evidence="1" type="ORF">SAMN07250955_11016</name>
</gene>
<protein>
    <submittedName>
        <fullName evidence="1">Uncharacterized protein</fullName>
    </submittedName>
</protein>
<dbReference type="EMBL" id="FYEH01000010">
    <property type="protein sequence ID" value="SNB72878.1"/>
    <property type="molecule type" value="Genomic_DNA"/>
</dbReference>
<evidence type="ECO:0000313" key="1">
    <source>
        <dbReference type="EMBL" id="SNB72878.1"/>
    </source>
</evidence>
<name>A0A212RK96_9PROT</name>
<sequence length="147" mass="15843">MTQSQNELEPGEAFASGKLAHLVRMLSTGPDNPTPPDGYLVREHGDELHWFALSIGPDTDGLRPIMLSFGTQTGFGVNMTTYGELRAWWNPSLPEPAGLSAVESVALAPPPVSLAAFVDEAMRYVLMDLPPWHGPLCEALMAKAGQN</sequence>
<reference evidence="1 2" key="1">
    <citation type="submission" date="2017-06" db="EMBL/GenBank/DDBJ databases">
        <authorList>
            <person name="Kim H.J."/>
            <person name="Triplett B.A."/>
        </authorList>
    </citation>
    <scope>NUCLEOTIDE SEQUENCE [LARGE SCALE GENOMIC DNA]</scope>
    <source>
        <strain evidence="1 2">B29T1</strain>
    </source>
</reference>